<sequence>MLSARYGLLISQKTREHLLQWLRRAHPEIQADENHIPAAKPLREFFCKRKIYAMFELELVVLPGHTDRQGEDIDPKRMAFMFVRRVCHSNRKVWLPPREIPGVASDGTAGSLLVKCGLFISDWTVLHMPLDDPLASSWVTDPNASA</sequence>
<evidence type="ECO:0000313" key="2">
    <source>
        <dbReference type="Proteomes" id="UP000663827"/>
    </source>
</evidence>
<reference evidence="1" key="1">
    <citation type="submission" date="2021-01" db="EMBL/GenBank/DDBJ databases">
        <authorList>
            <person name="Kaushik A."/>
        </authorList>
    </citation>
    <scope>NUCLEOTIDE SEQUENCE</scope>
    <source>
        <strain evidence="1">AG5</strain>
    </source>
</reference>
<protein>
    <submittedName>
        <fullName evidence="1">Uncharacterized protein</fullName>
    </submittedName>
</protein>
<name>A0A8H3E7X9_9AGAM</name>
<evidence type="ECO:0000313" key="1">
    <source>
        <dbReference type="EMBL" id="CAE7182194.1"/>
    </source>
</evidence>
<comment type="caution">
    <text evidence="1">The sequence shown here is derived from an EMBL/GenBank/DDBJ whole genome shotgun (WGS) entry which is preliminary data.</text>
</comment>
<accession>A0A8H3E7X9</accession>
<dbReference type="EMBL" id="CAJNJQ010002670">
    <property type="protein sequence ID" value="CAE7182194.1"/>
    <property type="molecule type" value="Genomic_DNA"/>
</dbReference>
<gene>
    <name evidence="1" type="ORF">RDB_LOCUS118048</name>
</gene>
<dbReference type="Proteomes" id="UP000663827">
    <property type="component" value="Unassembled WGS sequence"/>
</dbReference>
<dbReference type="AlphaFoldDB" id="A0A8H3E7X9"/>
<proteinExistence type="predicted"/>
<organism evidence="1 2">
    <name type="scientific">Rhizoctonia solani</name>
    <dbReference type="NCBI Taxonomy" id="456999"/>
    <lineage>
        <taxon>Eukaryota</taxon>
        <taxon>Fungi</taxon>
        <taxon>Dikarya</taxon>
        <taxon>Basidiomycota</taxon>
        <taxon>Agaricomycotina</taxon>
        <taxon>Agaricomycetes</taxon>
        <taxon>Cantharellales</taxon>
        <taxon>Ceratobasidiaceae</taxon>
        <taxon>Rhizoctonia</taxon>
    </lineage>
</organism>